<dbReference type="Pfam" id="PF25559">
    <property type="entry name" value="DUF7931"/>
    <property type="match status" value="1"/>
</dbReference>
<reference evidence="2 3" key="1">
    <citation type="submission" date="2024-06" db="EMBL/GenBank/DDBJ databases">
        <authorList>
            <person name="Woo H."/>
        </authorList>
    </citation>
    <scope>NUCLEOTIDE SEQUENCE [LARGE SCALE GENOMIC DNA]</scope>
    <source>
        <strain evidence="2 3">Si-c</strain>
    </source>
</reference>
<keyword evidence="3" id="KW-1185">Reference proteome</keyword>
<organism evidence="2 3">
    <name type="scientific">Rhodanobacter lycopersici</name>
    <dbReference type="NCBI Taxonomy" id="3162487"/>
    <lineage>
        <taxon>Bacteria</taxon>
        <taxon>Pseudomonadati</taxon>
        <taxon>Pseudomonadota</taxon>
        <taxon>Gammaproteobacteria</taxon>
        <taxon>Lysobacterales</taxon>
        <taxon>Rhodanobacteraceae</taxon>
        <taxon>Rhodanobacter</taxon>
    </lineage>
</organism>
<evidence type="ECO:0000259" key="1">
    <source>
        <dbReference type="Pfam" id="PF25559"/>
    </source>
</evidence>
<dbReference type="InterPro" id="IPR057691">
    <property type="entry name" value="DUF7931"/>
</dbReference>
<feature type="domain" description="DUF7931" evidence="1">
    <location>
        <begin position="20"/>
        <end position="167"/>
    </location>
</feature>
<evidence type="ECO:0000313" key="2">
    <source>
        <dbReference type="EMBL" id="MEW9572463.1"/>
    </source>
</evidence>
<gene>
    <name evidence="2" type="ORF">ABQJ54_11940</name>
</gene>
<name>A0ABV3QF53_9GAMM</name>
<dbReference type="Proteomes" id="UP001556220">
    <property type="component" value="Unassembled WGS sequence"/>
</dbReference>
<dbReference type="EMBL" id="JBFOHK010000003">
    <property type="protein sequence ID" value="MEW9572463.1"/>
    <property type="molecule type" value="Genomic_DNA"/>
</dbReference>
<accession>A0ABV3QF53</accession>
<proteinExistence type="predicted"/>
<sequence>MSAAAADGDDTGRRAIDGREALATARLQLLTAARHRLALHLPLLGRDDYGNDAELAELKRVATSGRRAGIRILLHDPATALRDGHRLITLFQRLTSAIQIRTPVEDVDRQCASAWLLTDTGGYLFLPDAGQPQGRMALVDRAAQVPLQQQFDEIWERSARANELQALDL</sequence>
<evidence type="ECO:0000313" key="3">
    <source>
        <dbReference type="Proteomes" id="UP001556220"/>
    </source>
</evidence>
<protein>
    <recommendedName>
        <fullName evidence="1">DUF7931 domain-containing protein</fullName>
    </recommendedName>
</protein>
<comment type="caution">
    <text evidence="2">The sequence shown here is derived from an EMBL/GenBank/DDBJ whole genome shotgun (WGS) entry which is preliminary data.</text>
</comment>
<dbReference type="RefSeq" id="WP_367854535.1">
    <property type="nucleotide sequence ID" value="NZ_JBFOHK010000003.1"/>
</dbReference>